<comment type="caution">
    <text evidence="1">The sequence shown here is derived from an EMBL/GenBank/DDBJ whole genome shotgun (WGS) entry which is preliminary data.</text>
</comment>
<reference evidence="1" key="1">
    <citation type="submission" date="2024-02" db="EMBL/GenBank/DDBJ databases">
        <authorList>
            <consortium name="ELIXIR-Norway"/>
            <consortium name="Elixir Norway"/>
        </authorList>
    </citation>
    <scope>NUCLEOTIDE SEQUENCE</scope>
</reference>
<dbReference type="EMBL" id="CAXAQS010000993">
    <property type="protein sequence ID" value="CAK9254169.1"/>
    <property type="molecule type" value="Genomic_DNA"/>
</dbReference>
<evidence type="ECO:0000313" key="1">
    <source>
        <dbReference type="EMBL" id="CAK9254169.1"/>
    </source>
</evidence>
<name>A0ABP0VIB9_9BRYO</name>
<gene>
    <name evidence="1" type="ORF">CSSPJE1EN1_LOCUS29547</name>
</gene>
<sequence>MTNTTTVGGLTLFVPQYPIIISKSNLYNPTVSPPTGTTIPIVNCIVVDPTQNNALFIVTAVDPTTYASTLTPVTMVVDNTDPNQSQTSIISYGNDIFRLYVDPRTTPFTATPDARIVAFGGNNTTYRIVQNPGSSQIVLSANYNSSGNYTGVLAPMIDVPIPTITGGLAYSYTGTARSCAPCYVTQTLTDGEELFIQVFNSQGAQTATISVFVQTSIILNEAITPDPVITDITITSNQSRSNGEIYIYQGQNANSLGIQVTLTYSDGHQRNAPIDSQQTFLYGLTDFIASYPGLQQGIIAKYFLSSSEQVSGSLAANSATYISAEATLVVISNQLQYGVKISVIPRWNATLARGSLYGVAQNLTLQLDMSLVDPTTYSVSTLYQQTSIITLQPIAAYVRYILQDATNATVIYGPDTTGNRRPVVHYDATLQQYYIPAIFPTQTAFLQSFFYDGNPLYNTVSETAPPVPTHFVFRDPASGQMLVAAPIPLAQYTAAVSIIGTGSANRYAGTGSNILVEFMTILGGSNPSLILYGTPADVVTAVYNQ</sequence>
<dbReference type="Proteomes" id="UP001497444">
    <property type="component" value="Unassembled WGS sequence"/>
</dbReference>
<protein>
    <submittedName>
        <fullName evidence="1">Uncharacterized protein</fullName>
    </submittedName>
</protein>
<evidence type="ECO:0000313" key="2">
    <source>
        <dbReference type="Proteomes" id="UP001497444"/>
    </source>
</evidence>
<organism evidence="1 2">
    <name type="scientific">Sphagnum jensenii</name>
    <dbReference type="NCBI Taxonomy" id="128206"/>
    <lineage>
        <taxon>Eukaryota</taxon>
        <taxon>Viridiplantae</taxon>
        <taxon>Streptophyta</taxon>
        <taxon>Embryophyta</taxon>
        <taxon>Bryophyta</taxon>
        <taxon>Sphagnophytina</taxon>
        <taxon>Sphagnopsida</taxon>
        <taxon>Sphagnales</taxon>
        <taxon>Sphagnaceae</taxon>
        <taxon>Sphagnum</taxon>
    </lineage>
</organism>
<proteinExistence type="predicted"/>
<keyword evidence="2" id="KW-1185">Reference proteome</keyword>
<accession>A0ABP0VIB9</accession>